<reference evidence="1 2" key="1">
    <citation type="submission" date="2023-03" db="EMBL/GenBank/DDBJ databases">
        <title>Paludisphaera mucosa sp. nov. a novel planctomycete from northern fen.</title>
        <authorList>
            <person name="Ivanova A."/>
        </authorList>
    </citation>
    <scope>NUCLEOTIDE SEQUENCE [LARGE SCALE GENOMIC DNA]</scope>
    <source>
        <strain evidence="1 2">Pla2</strain>
    </source>
</reference>
<accession>A0ABT6FDJ1</accession>
<name>A0ABT6FDJ1_9BACT</name>
<evidence type="ECO:0000313" key="1">
    <source>
        <dbReference type="EMBL" id="MDG3005458.1"/>
    </source>
</evidence>
<organism evidence="1 2">
    <name type="scientific">Paludisphaera mucosa</name>
    <dbReference type="NCBI Taxonomy" id="3030827"/>
    <lineage>
        <taxon>Bacteria</taxon>
        <taxon>Pseudomonadati</taxon>
        <taxon>Planctomycetota</taxon>
        <taxon>Planctomycetia</taxon>
        <taxon>Isosphaerales</taxon>
        <taxon>Isosphaeraceae</taxon>
        <taxon>Paludisphaera</taxon>
    </lineage>
</organism>
<proteinExistence type="predicted"/>
<sequence length="64" mass="6779">MSKSIEIVVDPKGGTTVRTTGFAGAACREASRFVEQALGLRTAETLTAEFHQGVQAAPRLEQST</sequence>
<dbReference type="InterPro" id="IPR021375">
    <property type="entry name" value="DUF2997"/>
</dbReference>
<dbReference type="RefSeq" id="WP_277861793.1">
    <property type="nucleotide sequence ID" value="NZ_JARRAG010000002.1"/>
</dbReference>
<dbReference type="Proteomes" id="UP001216907">
    <property type="component" value="Unassembled WGS sequence"/>
</dbReference>
<dbReference type="Pfam" id="PF11211">
    <property type="entry name" value="DUF2997"/>
    <property type="match status" value="1"/>
</dbReference>
<keyword evidence="2" id="KW-1185">Reference proteome</keyword>
<comment type="caution">
    <text evidence="1">The sequence shown here is derived from an EMBL/GenBank/DDBJ whole genome shotgun (WGS) entry which is preliminary data.</text>
</comment>
<dbReference type="EMBL" id="JARRAG010000002">
    <property type="protein sequence ID" value="MDG3005458.1"/>
    <property type="molecule type" value="Genomic_DNA"/>
</dbReference>
<protein>
    <submittedName>
        <fullName evidence="1">DUF2997 domain-containing protein</fullName>
    </submittedName>
</protein>
<evidence type="ECO:0000313" key="2">
    <source>
        <dbReference type="Proteomes" id="UP001216907"/>
    </source>
</evidence>
<gene>
    <name evidence="1" type="ORF">PZE19_16830</name>
</gene>